<evidence type="ECO:0000256" key="2">
    <source>
        <dbReference type="ARBA" id="ARBA00022692"/>
    </source>
</evidence>
<sequence>HVVPVVFSLIFLVGVVGNSLVIFIILRNKAMRTTPNIFIGSLALGDLLLLLVSVPFYGMIYTLSDWPHGEFLCRLNGFLVTLSLGVSIFTLTALKEWGAWFTCFRTSMRFVVYFVVPIVIIGVLYLLMARSLWTSGSFTQQSEAAARQTETRRKVAILVLSIVVLFVICWLPRHIYTLWFDCPSYGWYSMFWHVYKIVSFCLSFMNSCVNPLALYLLSDQFRRHSHQLIRC</sequence>
<organism evidence="10">
    <name type="scientific">Capitella teleta</name>
    <name type="common">Polychaete worm</name>
    <dbReference type="NCBI Taxonomy" id="283909"/>
    <lineage>
        <taxon>Eukaryota</taxon>
        <taxon>Metazoa</taxon>
        <taxon>Spiralia</taxon>
        <taxon>Lophotrochozoa</taxon>
        <taxon>Annelida</taxon>
        <taxon>Polychaeta</taxon>
        <taxon>Sedentaria</taxon>
        <taxon>Scolecida</taxon>
        <taxon>Capitellidae</taxon>
        <taxon>Capitella</taxon>
    </lineage>
</organism>
<keyword evidence="2 8" id="KW-0812">Transmembrane</keyword>
<keyword evidence="4" id="KW-0297">G-protein coupled receptor</keyword>
<evidence type="ECO:0000256" key="3">
    <source>
        <dbReference type="ARBA" id="ARBA00022989"/>
    </source>
</evidence>
<evidence type="ECO:0000256" key="6">
    <source>
        <dbReference type="ARBA" id="ARBA00023170"/>
    </source>
</evidence>
<reference evidence="10 12" key="2">
    <citation type="journal article" date="2013" name="Nature">
        <title>Insights into bilaterian evolution from three spiralian genomes.</title>
        <authorList>
            <person name="Simakov O."/>
            <person name="Marletaz F."/>
            <person name="Cho S.J."/>
            <person name="Edsinger-Gonzales E."/>
            <person name="Havlak P."/>
            <person name="Hellsten U."/>
            <person name="Kuo D.H."/>
            <person name="Larsson T."/>
            <person name="Lv J."/>
            <person name="Arendt D."/>
            <person name="Savage R."/>
            <person name="Osoegawa K."/>
            <person name="de Jong P."/>
            <person name="Grimwood J."/>
            <person name="Chapman J.A."/>
            <person name="Shapiro H."/>
            <person name="Aerts A."/>
            <person name="Otillar R.P."/>
            <person name="Terry A.Y."/>
            <person name="Boore J.L."/>
            <person name="Grigoriev I.V."/>
            <person name="Lindberg D.R."/>
            <person name="Seaver E.C."/>
            <person name="Weisblat D.A."/>
            <person name="Putnam N.H."/>
            <person name="Rokhsar D.S."/>
        </authorList>
    </citation>
    <scope>NUCLEOTIDE SEQUENCE</scope>
    <source>
        <strain evidence="10 12">I ESC-2004</strain>
    </source>
</reference>
<feature type="non-terminal residue" evidence="10">
    <location>
        <position position="1"/>
    </location>
</feature>
<dbReference type="GO" id="GO:0008188">
    <property type="term" value="F:neuropeptide receptor activity"/>
    <property type="evidence" value="ECO:0007669"/>
    <property type="project" value="TreeGrafter"/>
</dbReference>
<dbReference type="InterPro" id="IPR017452">
    <property type="entry name" value="GPCR_Rhodpsn_7TM"/>
</dbReference>
<name>R7T9F6_CAPTE</name>
<evidence type="ECO:0000256" key="4">
    <source>
        <dbReference type="ARBA" id="ARBA00023040"/>
    </source>
</evidence>
<dbReference type="Pfam" id="PF00001">
    <property type="entry name" value="7tm_1"/>
    <property type="match status" value="2"/>
</dbReference>
<protein>
    <recommendedName>
        <fullName evidence="9">G-protein coupled receptors family 1 profile domain-containing protein</fullName>
    </recommendedName>
</protein>
<feature type="domain" description="G-protein coupled receptors family 1 profile" evidence="9">
    <location>
        <begin position="101"/>
        <end position="214"/>
    </location>
</feature>
<dbReference type="PROSITE" id="PS50262">
    <property type="entry name" value="G_PROTEIN_RECEP_F1_2"/>
    <property type="match status" value="2"/>
</dbReference>
<feature type="transmembrane region" description="Helical" evidence="8">
    <location>
        <begin position="38"/>
        <end position="60"/>
    </location>
</feature>
<reference evidence="11" key="3">
    <citation type="submission" date="2015-06" db="UniProtKB">
        <authorList>
            <consortium name="EnsemblMetazoa"/>
        </authorList>
    </citation>
    <scope>IDENTIFICATION</scope>
</reference>
<dbReference type="GO" id="GO:0005886">
    <property type="term" value="C:plasma membrane"/>
    <property type="evidence" value="ECO:0007669"/>
    <property type="project" value="TreeGrafter"/>
</dbReference>
<accession>R7T9F6</accession>
<evidence type="ECO:0000313" key="11">
    <source>
        <dbReference type="EnsemblMetazoa" id="CapteP25111"/>
    </source>
</evidence>
<dbReference type="Gene3D" id="1.20.1070.10">
    <property type="entry name" value="Rhodopsin 7-helix transmembrane proteins"/>
    <property type="match status" value="2"/>
</dbReference>
<comment type="subcellular location">
    <subcellularLocation>
        <location evidence="1">Membrane</location>
        <topology evidence="1">Multi-pass membrane protein</topology>
    </subcellularLocation>
</comment>
<evidence type="ECO:0000259" key="9">
    <source>
        <dbReference type="PROSITE" id="PS50262"/>
    </source>
</evidence>
<dbReference type="PRINTS" id="PR00237">
    <property type="entry name" value="GPCRRHODOPSN"/>
</dbReference>
<evidence type="ECO:0000256" key="8">
    <source>
        <dbReference type="SAM" id="Phobius"/>
    </source>
</evidence>
<proteinExistence type="predicted"/>
<gene>
    <name evidence="10" type="ORF">CAPTEDRAFT_25111</name>
</gene>
<feature type="domain" description="G-protein coupled receptors family 1 profile" evidence="9">
    <location>
        <begin position="17"/>
        <end position="94"/>
    </location>
</feature>
<keyword evidence="3 8" id="KW-1133">Transmembrane helix</keyword>
<feature type="transmembrane region" description="Helical" evidence="8">
    <location>
        <begin position="155"/>
        <end position="173"/>
    </location>
</feature>
<keyword evidence="7" id="KW-0807">Transducer</keyword>
<evidence type="ECO:0000256" key="5">
    <source>
        <dbReference type="ARBA" id="ARBA00023136"/>
    </source>
</evidence>
<dbReference type="Proteomes" id="UP000014760">
    <property type="component" value="Unassembled WGS sequence"/>
</dbReference>
<dbReference type="OMA" id="XVLNHLH"/>
<dbReference type="InterPro" id="IPR000276">
    <property type="entry name" value="GPCR_Rhodpsn"/>
</dbReference>
<reference evidence="12" key="1">
    <citation type="submission" date="2012-12" db="EMBL/GenBank/DDBJ databases">
        <authorList>
            <person name="Hellsten U."/>
            <person name="Grimwood J."/>
            <person name="Chapman J.A."/>
            <person name="Shapiro H."/>
            <person name="Aerts A."/>
            <person name="Otillar R.P."/>
            <person name="Terry A.Y."/>
            <person name="Boore J.L."/>
            <person name="Simakov O."/>
            <person name="Marletaz F."/>
            <person name="Cho S.-J."/>
            <person name="Edsinger-Gonzales E."/>
            <person name="Havlak P."/>
            <person name="Kuo D.-H."/>
            <person name="Larsson T."/>
            <person name="Lv J."/>
            <person name="Arendt D."/>
            <person name="Savage R."/>
            <person name="Osoegawa K."/>
            <person name="de Jong P."/>
            <person name="Lindberg D.R."/>
            <person name="Seaver E.C."/>
            <person name="Weisblat D.A."/>
            <person name="Putnam N.H."/>
            <person name="Grigoriev I.V."/>
            <person name="Rokhsar D.S."/>
        </authorList>
    </citation>
    <scope>NUCLEOTIDE SEQUENCE</scope>
    <source>
        <strain evidence="12">I ESC-2004</strain>
    </source>
</reference>
<dbReference type="PANTHER" id="PTHR45695">
    <property type="entry name" value="LEUCOKININ RECEPTOR-RELATED"/>
    <property type="match status" value="1"/>
</dbReference>
<dbReference type="AlphaFoldDB" id="R7T9F6"/>
<keyword evidence="6" id="KW-0675">Receptor</keyword>
<feature type="non-terminal residue" evidence="10">
    <location>
        <position position="231"/>
    </location>
</feature>
<feature type="transmembrane region" description="Helical" evidence="8">
    <location>
        <begin position="6"/>
        <end position="26"/>
    </location>
</feature>
<evidence type="ECO:0000313" key="10">
    <source>
        <dbReference type="EMBL" id="ELT90314.1"/>
    </source>
</evidence>
<evidence type="ECO:0000313" key="12">
    <source>
        <dbReference type="Proteomes" id="UP000014760"/>
    </source>
</evidence>
<dbReference type="SUPFAM" id="SSF81321">
    <property type="entry name" value="Family A G protein-coupled receptor-like"/>
    <property type="match status" value="1"/>
</dbReference>
<evidence type="ECO:0000256" key="7">
    <source>
        <dbReference type="ARBA" id="ARBA00023224"/>
    </source>
</evidence>
<dbReference type="HOGENOM" id="CLU_009579_6_2_1"/>
<feature type="transmembrane region" description="Helical" evidence="8">
    <location>
        <begin position="193"/>
        <end position="217"/>
    </location>
</feature>
<keyword evidence="5 8" id="KW-0472">Membrane</keyword>
<dbReference type="STRING" id="283909.R7T9F6"/>
<dbReference type="EnsemblMetazoa" id="CapteT25111">
    <property type="protein sequence ID" value="CapteP25111"/>
    <property type="gene ID" value="CapteG25111"/>
</dbReference>
<keyword evidence="12" id="KW-1185">Reference proteome</keyword>
<dbReference type="EMBL" id="KB310985">
    <property type="protein sequence ID" value="ELT90314.1"/>
    <property type="molecule type" value="Genomic_DNA"/>
</dbReference>
<evidence type="ECO:0000256" key="1">
    <source>
        <dbReference type="ARBA" id="ARBA00004141"/>
    </source>
</evidence>
<dbReference type="EMBL" id="AMQN01014457">
    <property type="status" value="NOT_ANNOTATED_CDS"/>
    <property type="molecule type" value="Genomic_DNA"/>
</dbReference>
<feature type="transmembrane region" description="Helical" evidence="8">
    <location>
        <begin position="110"/>
        <end position="128"/>
    </location>
</feature>
<dbReference type="OrthoDB" id="10049706at2759"/>
<dbReference type="PANTHER" id="PTHR45695:SF26">
    <property type="entry name" value="NEUROPEPTIDE CCHAMIDE-1 RECEPTOR"/>
    <property type="match status" value="1"/>
</dbReference>